<feature type="region of interest" description="Disordered" evidence="1">
    <location>
        <begin position="86"/>
        <end position="124"/>
    </location>
</feature>
<protein>
    <recommendedName>
        <fullName evidence="5">PLC-like phosphodiesterase</fullName>
    </recommendedName>
</protein>
<dbReference type="EMBL" id="MU855730">
    <property type="protein sequence ID" value="KAK3899872.1"/>
    <property type="molecule type" value="Genomic_DNA"/>
</dbReference>
<dbReference type="GO" id="GO:0006629">
    <property type="term" value="P:lipid metabolic process"/>
    <property type="evidence" value="ECO:0007669"/>
    <property type="project" value="InterPro"/>
</dbReference>
<keyword evidence="2" id="KW-0732">Signal</keyword>
<evidence type="ECO:0008006" key="5">
    <source>
        <dbReference type="Google" id="ProtNLM"/>
    </source>
</evidence>
<gene>
    <name evidence="3" type="ORF">C8A05DRAFT_46169</name>
</gene>
<proteinExistence type="predicted"/>
<evidence type="ECO:0000313" key="3">
    <source>
        <dbReference type="EMBL" id="KAK3899872.1"/>
    </source>
</evidence>
<feature type="signal peptide" evidence="2">
    <location>
        <begin position="1"/>
        <end position="23"/>
    </location>
</feature>
<reference evidence="3" key="2">
    <citation type="submission" date="2023-05" db="EMBL/GenBank/DDBJ databases">
        <authorList>
            <consortium name="Lawrence Berkeley National Laboratory"/>
            <person name="Steindorff A."/>
            <person name="Hensen N."/>
            <person name="Bonometti L."/>
            <person name="Westerberg I."/>
            <person name="Brannstrom I.O."/>
            <person name="Guillou S."/>
            <person name="Cros-Aarteil S."/>
            <person name="Calhoun S."/>
            <person name="Haridas S."/>
            <person name="Kuo A."/>
            <person name="Mondo S."/>
            <person name="Pangilinan J."/>
            <person name="Riley R."/>
            <person name="Labutti K."/>
            <person name="Andreopoulos B."/>
            <person name="Lipzen A."/>
            <person name="Chen C."/>
            <person name="Yanf M."/>
            <person name="Daum C."/>
            <person name="Ng V."/>
            <person name="Clum A."/>
            <person name="Ohm R."/>
            <person name="Martin F."/>
            <person name="Silar P."/>
            <person name="Natvig D."/>
            <person name="Lalanne C."/>
            <person name="Gautier V."/>
            <person name="Ament-Velasquez S.L."/>
            <person name="Kruys A."/>
            <person name="Hutchinson M.I."/>
            <person name="Powell A.J."/>
            <person name="Barry K."/>
            <person name="Miller A.N."/>
            <person name="Grigoriev I.V."/>
            <person name="Debuchy R."/>
            <person name="Gladieux P."/>
            <person name="Thoren M.H."/>
            <person name="Johannesson H."/>
        </authorList>
    </citation>
    <scope>NUCLEOTIDE SEQUENCE</scope>
    <source>
        <strain evidence="3">CBS 103.79</strain>
    </source>
</reference>
<dbReference type="SUPFAM" id="SSF51695">
    <property type="entry name" value="PLC-like phosphodiesterases"/>
    <property type="match status" value="1"/>
</dbReference>
<feature type="compositionally biased region" description="Low complexity" evidence="1">
    <location>
        <begin position="86"/>
        <end position="110"/>
    </location>
</feature>
<dbReference type="InterPro" id="IPR051057">
    <property type="entry name" value="PI-PLC_domain"/>
</dbReference>
<dbReference type="PANTHER" id="PTHR13593:SF140">
    <property type="entry name" value="PLC-LIKE PHOSPHODIESTERASE"/>
    <property type="match status" value="1"/>
</dbReference>
<sequence>MATLRRTAGLLWLFSLAITGAAAAENPIDTSDIIVLTGTRSETTSSKPGPPTISLSRTSTASSTATDLAALSASTSQTETLTYLTGTVTSSTGTTSPGTSTNSTSTSSTSPPAPTNTRPCNNYPDLCSRRYDNITQVGAHNSPFVRQGSAAANQQYPVTDQLNDGVRFLQAQIQWPTNGTEPHFCHTSCDLFDAGPITDWLGEVKNWVAAHPYDVVTVLLGNGNYSAPDKYAKYIEASGITQFAYIPKPPAADGEDDAWPTLAQLILLGQRVILFLDYVANTTAYPYLLDQFAHIWETPFDPVDPSFPCTIQRPPELSVADAAKRMYLMNHNLNVEVSLLGQQILVPAVSQLNETNAARGEGSLGMAAGNCAAAWGRAPNVLNVDYYNYGDYPGSVFEVAARMNNVTFEKKACCGPGVSGAERRGGGGRGEWWGVVVAVVAAAAVW</sequence>
<dbReference type="Pfam" id="PF26146">
    <property type="entry name" value="PI-PLC_X"/>
    <property type="match status" value="1"/>
</dbReference>
<accession>A0AAN6MFD9</accession>
<keyword evidence="4" id="KW-1185">Reference proteome</keyword>
<feature type="chain" id="PRO_5042888804" description="PLC-like phosphodiesterase" evidence="2">
    <location>
        <begin position="24"/>
        <end position="446"/>
    </location>
</feature>
<comment type="caution">
    <text evidence="3">The sequence shown here is derived from an EMBL/GenBank/DDBJ whole genome shotgun (WGS) entry which is preliminary data.</text>
</comment>
<feature type="region of interest" description="Disordered" evidence="1">
    <location>
        <begin position="40"/>
        <end position="61"/>
    </location>
</feature>
<evidence type="ECO:0000256" key="1">
    <source>
        <dbReference type="SAM" id="MobiDB-lite"/>
    </source>
</evidence>
<dbReference type="PANTHER" id="PTHR13593">
    <property type="match status" value="1"/>
</dbReference>
<dbReference type="AlphaFoldDB" id="A0AAN6MFD9"/>
<dbReference type="Proteomes" id="UP001303889">
    <property type="component" value="Unassembled WGS sequence"/>
</dbReference>
<organism evidence="3 4">
    <name type="scientific">Staphylotrichum tortipilum</name>
    <dbReference type="NCBI Taxonomy" id="2831512"/>
    <lineage>
        <taxon>Eukaryota</taxon>
        <taxon>Fungi</taxon>
        <taxon>Dikarya</taxon>
        <taxon>Ascomycota</taxon>
        <taxon>Pezizomycotina</taxon>
        <taxon>Sordariomycetes</taxon>
        <taxon>Sordariomycetidae</taxon>
        <taxon>Sordariales</taxon>
        <taxon>Chaetomiaceae</taxon>
        <taxon>Staphylotrichum</taxon>
    </lineage>
</organism>
<dbReference type="GO" id="GO:0008081">
    <property type="term" value="F:phosphoric diester hydrolase activity"/>
    <property type="evidence" value="ECO:0007669"/>
    <property type="project" value="InterPro"/>
</dbReference>
<reference evidence="3" key="1">
    <citation type="journal article" date="2023" name="Mol. Phylogenet. Evol.">
        <title>Genome-scale phylogeny and comparative genomics of the fungal order Sordariales.</title>
        <authorList>
            <person name="Hensen N."/>
            <person name="Bonometti L."/>
            <person name="Westerberg I."/>
            <person name="Brannstrom I.O."/>
            <person name="Guillou S."/>
            <person name="Cros-Aarteil S."/>
            <person name="Calhoun S."/>
            <person name="Haridas S."/>
            <person name="Kuo A."/>
            <person name="Mondo S."/>
            <person name="Pangilinan J."/>
            <person name="Riley R."/>
            <person name="LaButti K."/>
            <person name="Andreopoulos B."/>
            <person name="Lipzen A."/>
            <person name="Chen C."/>
            <person name="Yan M."/>
            <person name="Daum C."/>
            <person name="Ng V."/>
            <person name="Clum A."/>
            <person name="Steindorff A."/>
            <person name="Ohm R.A."/>
            <person name="Martin F."/>
            <person name="Silar P."/>
            <person name="Natvig D.O."/>
            <person name="Lalanne C."/>
            <person name="Gautier V."/>
            <person name="Ament-Velasquez S.L."/>
            <person name="Kruys A."/>
            <person name="Hutchinson M.I."/>
            <person name="Powell A.J."/>
            <person name="Barry K."/>
            <person name="Miller A.N."/>
            <person name="Grigoriev I.V."/>
            <person name="Debuchy R."/>
            <person name="Gladieux P."/>
            <person name="Hiltunen Thoren M."/>
            <person name="Johannesson H."/>
        </authorList>
    </citation>
    <scope>NUCLEOTIDE SEQUENCE</scope>
    <source>
        <strain evidence="3">CBS 103.79</strain>
    </source>
</reference>
<evidence type="ECO:0000256" key="2">
    <source>
        <dbReference type="SAM" id="SignalP"/>
    </source>
</evidence>
<evidence type="ECO:0000313" key="4">
    <source>
        <dbReference type="Proteomes" id="UP001303889"/>
    </source>
</evidence>
<name>A0AAN6MFD9_9PEZI</name>
<dbReference type="InterPro" id="IPR017946">
    <property type="entry name" value="PLC-like_Pdiesterase_TIM-brl"/>
</dbReference>
<dbReference type="Gene3D" id="3.20.20.190">
    <property type="entry name" value="Phosphatidylinositol (PI) phosphodiesterase"/>
    <property type="match status" value="1"/>
</dbReference>